<gene>
    <name evidence="4" type="ORF">Sango_2480500</name>
</gene>
<accession>A0AAE1W3J5</accession>
<keyword evidence="2" id="KW-0677">Repeat</keyword>
<dbReference type="InterPro" id="IPR043150">
    <property type="entry name" value="Phytochrome_PHY_sf"/>
</dbReference>
<comment type="similarity">
    <text evidence="1">Belongs to the phytochrome family.</text>
</comment>
<name>A0AAE1W3J5_9LAMI</name>
<dbReference type="InterPro" id="IPR029016">
    <property type="entry name" value="GAF-like_dom_sf"/>
</dbReference>
<evidence type="ECO:0000256" key="2">
    <source>
        <dbReference type="ARBA" id="ARBA00022737"/>
    </source>
</evidence>
<dbReference type="PROSITE" id="PS50046">
    <property type="entry name" value="PHYTOCHROME_2"/>
    <property type="match status" value="1"/>
</dbReference>
<dbReference type="SUPFAM" id="SSF55781">
    <property type="entry name" value="GAF domain-like"/>
    <property type="match status" value="2"/>
</dbReference>
<dbReference type="InterPro" id="IPR016132">
    <property type="entry name" value="Phyto_chromo_attachment"/>
</dbReference>
<dbReference type="PANTHER" id="PTHR47876:SF3">
    <property type="entry name" value="PHYTOCHROME 1"/>
    <property type="match status" value="1"/>
</dbReference>
<evidence type="ECO:0000259" key="3">
    <source>
        <dbReference type="PROSITE" id="PS50046"/>
    </source>
</evidence>
<evidence type="ECO:0000313" key="4">
    <source>
        <dbReference type="EMBL" id="KAK4386099.1"/>
    </source>
</evidence>
<dbReference type="Proteomes" id="UP001289374">
    <property type="component" value="Unassembled WGS sequence"/>
</dbReference>
<sequence length="306" mass="35145">MELVPSYSTLSWLTISIFEIEILSSQSGKPSAYSTKSGYGARVIAQTSIDAKLQAEFEESGSSFDYSSLVRVVSVSYEEQRPLLSDATSTYLHQIQKEVFELNGYDREMAYKFHDDDHREVFGEITKPNLEPYLGLHYPAIDLPQAAHYLFMKKKELELENQNLEKNILRTDPIVRYAIERYTFSIHDVGFPGVLALGDTACGIATVKITDKDWGGGKHIPKEKDDGRKMHLRSSFQVFLEVVKRRCLSWNDYEMDNIDSLQLILRNTFKEVEAKDSNTKEIHMKFNDLKIDGIQELKQCHPRWSA</sequence>
<evidence type="ECO:0000313" key="5">
    <source>
        <dbReference type="Proteomes" id="UP001289374"/>
    </source>
</evidence>
<proteinExistence type="inferred from homology"/>
<dbReference type="Gene3D" id="3.30.450.270">
    <property type="match status" value="1"/>
</dbReference>
<organism evidence="4 5">
    <name type="scientific">Sesamum angolense</name>
    <dbReference type="NCBI Taxonomy" id="2727404"/>
    <lineage>
        <taxon>Eukaryota</taxon>
        <taxon>Viridiplantae</taxon>
        <taxon>Streptophyta</taxon>
        <taxon>Embryophyta</taxon>
        <taxon>Tracheophyta</taxon>
        <taxon>Spermatophyta</taxon>
        <taxon>Magnoliopsida</taxon>
        <taxon>eudicotyledons</taxon>
        <taxon>Gunneridae</taxon>
        <taxon>Pentapetalae</taxon>
        <taxon>asterids</taxon>
        <taxon>lamiids</taxon>
        <taxon>Lamiales</taxon>
        <taxon>Pedaliaceae</taxon>
        <taxon>Sesamum</taxon>
    </lineage>
</organism>
<evidence type="ECO:0000256" key="1">
    <source>
        <dbReference type="ARBA" id="ARBA00008235"/>
    </source>
</evidence>
<reference evidence="4" key="1">
    <citation type="submission" date="2020-06" db="EMBL/GenBank/DDBJ databases">
        <authorList>
            <person name="Li T."/>
            <person name="Hu X."/>
            <person name="Zhang T."/>
            <person name="Song X."/>
            <person name="Zhang H."/>
            <person name="Dai N."/>
            <person name="Sheng W."/>
            <person name="Hou X."/>
            <person name="Wei L."/>
        </authorList>
    </citation>
    <scope>NUCLEOTIDE SEQUENCE</scope>
    <source>
        <strain evidence="4">K16</strain>
        <tissue evidence="4">Leaf</tissue>
    </source>
</reference>
<dbReference type="AlphaFoldDB" id="A0AAE1W3J5"/>
<dbReference type="GO" id="GO:0006355">
    <property type="term" value="P:regulation of DNA-templated transcription"/>
    <property type="evidence" value="ECO:0007669"/>
    <property type="project" value="InterPro"/>
</dbReference>
<protein>
    <submittedName>
        <fullName evidence="4">Phytochrome A</fullName>
    </submittedName>
</protein>
<comment type="caution">
    <text evidence="4">The sequence shown here is derived from an EMBL/GenBank/DDBJ whole genome shotgun (WGS) entry which is preliminary data.</text>
</comment>
<dbReference type="Gene3D" id="3.30.450.40">
    <property type="match status" value="1"/>
</dbReference>
<dbReference type="PANTHER" id="PTHR47876">
    <property type="entry name" value="OS08G0260000 PROTEIN"/>
    <property type="match status" value="1"/>
</dbReference>
<dbReference type="Pfam" id="PF00360">
    <property type="entry name" value="PHY"/>
    <property type="match status" value="1"/>
</dbReference>
<dbReference type="EMBL" id="JACGWL010000015">
    <property type="protein sequence ID" value="KAK4386099.1"/>
    <property type="molecule type" value="Genomic_DNA"/>
</dbReference>
<reference evidence="4" key="2">
    <citation type="journal article" date="2024" name="Plant">
        <title>Genomic evolution and insights into agronomic trait innovations of Sesamum species.</title>
        <authorList>
            <person name="Miao H."/>
            <person name="Wang L."/>
            <person name="Qu L."/>
            <person name="Liu H."/>
            <person name="Sun Y."/>
            <person name="Le M."/>
            <person name="Wang Q."/>
            <person name="Wei S."/>
            <person name="Zheng Y."/>
            <person name="Lin W."/>
            <person name="Duan Y."/>
            <person name="Cao H."/>
            <person name="Xiong S."/>
            <person name="Wang X."/>
            <person name="Wei L."/>
            <person name="Li C."/>
            <person name="Ma Q."/>
            <person name="Ju M."/>
            <person name="Zhao R."/>
            <person name="Li G."/>
            <person name="Mu C."/>
            <person name="Tian Q."/>
            <person name="Mei H."/>
            <person name="Zhang T."/>
            <person name="Gao T."/>
            <person name="Zhang H."/>
        </authorList>
    </citation>
    <scope>NUCLEOTIDE SEQUENCE</scope>
    <source>
        <strain evidence="4">K16</strain>
    </source>
</reference>
<keyword evidence="5" id="KW-1185">Reference proteome</keyword>
<feature type="domain" description="Phytochrome chromophore attachment site" evidence="3">
    <location>
        <begin position="87"/>
        <end position="155"/>
    </location>
</feature>
<dbReference type="GO" id="GO:0009584">
    <property type="term" value="P:detection of visible light"/>
    <property type="evidence" value="ECO:0007669"/>
    <property type="project" value="InterPro"/>
</dbReference>
<dbReference type="InterPro" id="IPR013515">
    <property type="entry name" value="Phytochrome_cen-reg"/>
</dbReference>